<protein>
    <submittedName>
        <fullName evidence="4">FecR family protein</fullName>
    </submittedName>
</protein>
<dbReference type="STRING" id="475255.SAMN04488101_102153"/>
<name>A0A1W2B6Q2_9SPHI</name>
<evidence type="ECO:0000259" key="2">
    <source>
        <dbReference type="Pfam" id="PF04773"/>
    </source>
</evidence>
<keyword evidence="5" id="KW-1185">Reference proteome</keyword>
<dbReference type="Gene3D" id="3.55.50.30">
    <property type="match status" value="1"/>
</dbReference>
<gene>
    <name evidence="4" type="ORF">SAMN04488101_102153</name>
</gene>
<feature type="domain" description="FecR protein" evidence="2">
    <location>
        <begin position="176"/>
        <end position="277"/>
    </location>
</feature>
<evidence type="ECO:0000313" key="5">
    <source>
        <dbReference type="Proteomes" id="UP000192678"/>
    </source>
</evidence>
<dbReference type="AlphaFoldDB" id="A0A1W2B6Q2"/>
<evidence type="ECO:0000256" key="1">
    <source>
        <dbReference type="SAM" id="Phobius"/>
    </source>
</evidence>
<dbReference type="RefSeq" id="WP_084287686.1">
    <property type="nucleotide sequence ID" value="NZ_FWYB01000002.1"/>
</dbReference>
<feature type="domain" description="Protein FecR C-terminal" evidence="3">
    <location>
        <begin position="323"/>
        <end position="389"/>
    </location>
</feature>
<dbReference type="Proteomes" id="UP000192678">
    <property type="component" value="Unassembled WGS sequence"/>
</dbReference>
<dbReference type="Pfam" id="PF04773">
    <property type="entry name" value="FecR"/>
    <property type="match status" value="1"/>
</dbReference>
<dbReference type="Gene3D" id="2.60.120.1440">
    <property type="match status" value="1"/>
</dbReference>
<evidence type="ECO:0000313" key="4">
    <source>
        <dbReference type="EMBL" id="SMC68362.1"/>
    </source>
</evidence>
<evidence type="ECO:0000259" key="3">
    <source>
        <dbReference type="Pfam" id="PF16344"/>
    </source>
</evidence>
<sequence length="391" mass="43857">MDWNKDKYLALLEKYNQNTASPEEKAYVEACYQYFEVQSNYTDQLDEEAADQLGQSIFNRIERERKPSFAKLILHRSKDAVRYISAAIILIVAAAAILLYTYQSSSTKDNASEAPILPGKSIASLVLPDGSSYLLSDAQKQEDLISKGILHISNKEGFLEYDPLAKVAPAAIKIHEIRTPNGGQYKVILPDGSKVWLNAASSLKFPNEFNESTREVELIGEAYFEVTGTQKNGKNKNWPFLVKSQKHSTSVLGTKFNISAYPEDNFDQVTLLEGKVKIHASNAVGTAADYTLKPNQQATINDKVSVRDVAYATDANAWQQGNFSFSNKDLVQVMRTISRWYDVEVDYHNLPDKKLNGAISRSVSINDILRMVEKTCSIQFKIEGRKVYVVK</sequence>
<dbReference type="EMBL" id="FWYB01000002">
    <property type="protein sequence ID" value="SMC68362.1"/>
    <property type="molecule type" value="Genomic_DNA"/>
</dbReference>
<dbReference type="PANTHER" id="PTHR30273">
    <property type="entry name" value="PERIPLASMIC SIGNAL SENSOR AND SIGMA FACTOR ACTIVATOR FECR-RELATED"/>
    <property type="match status" value="1"/>
</dbReference>
<dbReference type="InterPro" id="IPR012373">
    <property type="entry name" value="Ferrdict_sens_TM"/>
</dbReference>
<dbReference type="GO" id="GO:0016989">
    <property type="term" value="F:sigma factor antagonist activity"/>
    <property type="evidence" value="ECO:0007669"/>
    <property type="project" value="TreeGrafter"/>
</dbReference>
<proteinExistence type="predicted"/>
<dbReference type="Pfam" id="PF16344">
    <property type="entry name" value="FecR_C"/>
    <property type="match status" value="1"/>
</dbReference>
<keyword evidence="1" id="KW-0812">Transmembrane</keyword>
<dbReference type="OrthoDB" id="783402at2"/>
<feature type="transmembrane region" description="Helical" evidence="1">
    <location>
        <begin position="80"/>
        <end position="102"/>
    </location>
</feature>
<dbReference type="InterPro" id="IPR006860">
    <property type="entry name" value="FecR"/>
</dbReference>
<keyword evidence="1" id="KW-1133">Transmembrane helix</keyword>
<accession>A0A1W2B6Q2</accession>
<dbReference type="InterPro" id="IPR032508">
    <property type="entry name" value="FecR_C"/>
</dbReference>
<organism evidence="4 5">
    <name type="scientific">Pedobacter nyackensis</name>
    <dbReference type="NCBI Taxonomy" id="475255"/>
    <lineage>
        <taxon>Bacteria</taxon>
        <taxon>Pseudomonadati</taxon>
        <taxon>Bacteroidota</taxon>
        <taxon>Sphingobacteriia</taxon>
        <taxon>Sphingobacteriales</taxon>
        <taxon>Sphingobacteriaceae</taxon>
        <taxon>Pedobacter</taxon>
    </lineage>
</organism>
<dbReference type="PANTHER" id="PTHR30273:SF2">
    <property type="entry name" value="PROTEIN FECR"/>
    <property type="match status" value="1"/>
</dbReference>
<reference evidence="4 5" key="1">
    <citation type="submission" date="2017-04" db="EMBL/GenBank/DDBJ databases">
        <authorList>
            <person name="Afonso C.L."/>
            <person name="Miller P.J."/>
            <person name="Scott M.A."/>
            <person name="Spackman E."/>
            <person name="Goraichik I."/>
            <person name="Dimitrov K.M."/>
            <person name="Suarez D.L."/>
            <person name="Swayne D.E."/>
        </authorList>
    </citation>
    <scope>NUCLEOTIDE SEQUENCE [LARGE SCALE GENOMIC DNA]</scope>
    <source>
        <strain evidence="4 5">DSM 19625</strain>
    </source>
</reference>
<keyword evidence="1" id="KW-0472">Membrane</keyword>